<dbReference type="GO" id="GO:0016887">
    <property type="term" value="F:ATP hydrolysis activity"/>
    <property type="evidence" value="ECO:0007669"/>
    <property type="project" value="InterPro"/>
</dbReference>
<evidence type="ECO:0000256" key="1">
    <source>
        <dbReference type="ARBA" id="ARBA00011040"/>
    </source>
</evidence>
<dbReference type="AlphaFoldDB" id="A0A5B8XLF0"/>
<evidence type="ECO:0000313" key="3">
    <source>
        <dbReference type="EMBL" id="QED26662.1"/>
    </source>
</evidence>
<dbReference type="PANTHER" id="PTHR10803:SF3">
    <property type="entry name" value="ATPASE GET3"/>
    <property type="match status" value="1"/>
</dbReference>
<organism evidence="3 4">
    <name type="scientific">Microvenator marinus</name>
    <dbReference type="NCBI Taxonomy" id="2600177"/>
    <lineage>
        <taxon>Bacteria</taxon>
        <taxon>Deltaproteobacteria</taxon>
        <taxon>Bradymonadales</taxon>
        <taxon>Microvenatoraceae</taxon>
        <taxon>Microvenator</taxon>
    </lineage>
</organism>
<dbReference type="InterPro" id="IPR027417">
    <property type="entry name" value="P-loop_NTPase"/>
</dbReference>
<sequence>MLESLDQKRLIFVTGKGGVGKSTCTAALALALAKRGRRVLVVETDAYSAMSVILGAPESEHTIIDVGHGLHAINLRSAQSLVETLTRYLPSERVVKAITQNRVTHSFFDSAPSVSEFVLLDKIMSLLDDKDNHWDHIVVDLPASGHAVTFLSVPKTLNGMMKGVGPIAKRAQDVDAMIASTTRAAIVAICLPEEMPVNETIELSANLKKTLGRGLDLTLVNMVHDRPVDEDAEDDFERASMRLRIRTNPTGVLADSSVAAPLRVLAGNQLSLKWFKRDQIYLGLLRKNLKCEIVELPMVYKIKERDIVDELASHLNTDPDPASLAS</sequence>
<name>A0A5B8XLF0_9DELT</name>
<dbReference type="KEGG" id="bbae:FRD01_05260"/>
<dbReference type="Pfam" id="PF02374">
    <property type="entry name" value="ArsA_ATPase"/>
    <property type="match status" value="1"/>
</dbReference>
<dbReference type="SUPFAM" id="SSF52540">
    <property type="entry name" value="P-loop containing nucleoside triphosphate hydrolases"/>
    <property type="match status" value="1"/>
</dbReference>
<feature type="domain" description="ArsA/GET3 Anion-transporting ATPase-like" evidence="2">
    <location>
        <begin position="9"/>
        <end position="163"/>
    </location>
</feature>
<proteinExistence type="inferred from homology"/>
<dbReference type="Gene3D" id="3.40.50.300">
    <property type="entry name" value="P-loop containing nucleotide triphosphate hydrolases"/>
    <property type="match status" value="1"/>
</dbReference>
<reference evidence="3 4" key="1">
    <citation type="submission" date="2019-08" db="EMBL/GenBank/DDBJ databases">
        <authorList>
            <person name="Liang Q."/>
        </authorList>
    </citation>
    <scope>NUCLEOTIDE SEQUENCE [LARGE SCALE GENOMIC DNA]</scope>
    <source>
        <strain evidence="3 4">V1718</strain>
    </source>
</reference>
<comment type="similarity">
    <text evidence="1">Belongs to the arsA ATPase family.</text>
</comment>
<dbReference type="OrthoDB" id="5242836at2"/>
<dbReference type="GO" id="GO:0005524">
    <property type="term" value="F:ATP binding"/>
    <property type="evidence" value="ECO:0007669"/>
    <property type="project" value="InterPro"/>
</dbReference>
<evidence type="ECO:0000313" key="4">
    <source>
        <dbReference type="Proteomes" id="UP000321595"/>
    </source>
</evidence>
<keyword evidence="4" id="KW-1185">Reference proteome</keyword>
<dbReference type="Proteomes" id="UP000321595">
    <property type="component" value="Chromosome"/>
</dbReference>
<dbReference type="EMBL" id="CP042467">
    <property type="protein sequence ID" value="QED26662.1"/>
    <property type="molecule type" value="Genomic_DNA"/>
</dbReference>
<dbReference type="InterPro" id="IPR025723">
    <property type="entry name" value="ArsA/GET3_ATPase-like"/>
</dbReference>
<dbReference type="RefSeq" id="WP_146958293.1">
    <property type="nucleotide sequence ID" value="NZ_CP042467.1"/>
</dbReference>
<gene>
    <name evidence="3" type="ORF">FRD01_05260</name>
</gene>
<evidence type="ECO:0000259" key="2">
    <source>
        <dbReference type="Pfam" id="PF02374"/>
    </source>
</evidence>
<dbReference type="PANTHER" id="PTHR10803">
    <property type="entry name" value="ARSENICAL PUMP-DRIVING ATPASE ARSENITE-TRANSLOCATING ATPASE"/>
    <property type="match status" value="1"/>
</dbReference>
<accession>A0A5B8XLF0</accession>
<protein>
    <submittedName>
        <fullName evidence="3">ArsA family ATPase</fullName>
    </submittedName>
</protein>
<dbReference type="InterPro" id="IPR016300">
    <property type="entry name" value="ATPase_ArsA/GET3"/>
</dbReference>